<name>A0AAX2RQV3_BURCE</name>
<comment type="caution">
    <text evidence="1">The sequence shown here is derived from an EMBL/GenBank/DDBJ whole genome shotgun (WGS) entry which is preliminary data.</text>
</comment>
<keyword evidence="1" id="KW-0540">Nuclease</keyword>
<accession>A0AAX2RQV3</accession>
<protein>
    <submittedName>
        <fullName evidence="1">Type II restriction endonuclease</fullName>
    </submittedName>
</protein>
<evidence type="ECO:0000313" key="2">
    <source>
        <dbReference type="Proteomes" id="UP000298234"/>
    </source>
</evidence>
<dbReference type="Proteomes" id="UP000298234">
    <property type="component" value="Unassembled WGS sequence"/>
</dbReference>
<organism evidence="1 2">
    <name type="scientific">Burkholderia cepacia</name>
    <name type="common">Pseudomonas cepacia</name>
    <dbReference type="NCBI Taxonomy" id="292"/>
    <lineage>
        <taxon>Bacteria</taxon>
        <taxon>Pseudomonadati</taxon>
        <taxon>Pseudomonadota</taxon>
        <taxon>Betaproteobacteria</taxon>
        <taxon>Burkholderiales</taxon>
        <taxon>Burkholderiaceae</taxon>
        <taxon>Burkholderia</taxon>
        <taxon>Burkholderia cepacia complex</taxon>
    </lineage>
</organism>
<keyword evidence="1" id="KW-0378">Hydrolase</keyword>
<reference evidence="1 2" key="1">
    <citation type="submission" date="2019-03" db="EMBL/GenBank/DDBJ databases">
        <title>Burkholderia cepacia outbreak.</title>
        <authorList>
            <person name="Farzana R."/>
            <person name="Walsh T.R."/>
        </authorList>
    </citation>
    <scope>NUCLEOTIDE SEQUENCE [LARGE SCALE GENOMIC DNA]</scope>
    <source>
        <strain evidence="2">d13</strain>
    </source>
</reference>
<dbReference type="GO" id="GO:0004519">
    <property type="term" value="F:endonuclease activity"/>
    <property type="evidence" value="ECO:0007669"/>
    <property type="project" value="UniProtKB-KW"/>
</dbReference>
<dbReference type="RefSeq" id="WP_134257523.1">
    <property type="nucleotide sequence ID" value="NZ_JAUJPT010000052.1"/>
</dbReference>
<evidence type="ECO:0000313" key="1">
    <source>
        <dbReference type="EMBL" id="TEU47082.1"/>
    </source>
</evidence>
<dbReference type="EMBL" id="SNSQ01000017">
    <property type="protein sequence ID" value="TEU47082.1"/>
    <property type="molecule type" value="Genomic_DNA"/>
</dbReference>
<gene>
    <name evidence="1" type="ORF">E3D37_17295</name>
</gene>
<keyword evidence="1" id="KW-0255">Endonuclease</keyword>
<sequence>MTNKAMGLSPACLKTLAPVEANPNKSNQHELNGVIELKAILGLNDARHSAIFSVRGEPITATVDVTWYDARAAHPKRTEHRLYFETNAVMERAQAGDDLLIGFDKQGQLRCILIPRSAAGGGVNTDAWVSVS</sequence>
<proteinExistence type="predicted"/>
<dbReference type="AlphaFoldDB" id="A0AAX2RQV3"/>